<keyword evidence="4" id="KW-1185">Reference proteome</keyword>
<organism evidence="3 4">
    <name type="scientific">Tatumella punctata</name>
    <dbReference type="NCBI Taxonomy" id="399969"/>
    <lineage>
        <taxon>Bacteria</taxon>
        <taxon>Pseudomonadati</taxon>
        <taxon>Pseudomonadota</taxon>
        <taxon>Gammaproteobacteria</taxon>
        <taxon>Enterobacterales</taxon>
        <taxon>Erwiniaceae</taxon>
        <taxon>Tatumella</taxon>
    </lineage>
</organism>
<keyword evidence="2" id="KW-1133">Transmembrane helix</keyword>
<dbReference type="RefSeq" id="WP_343877969.1">
    <property type="nucleotide sequence ID" value="NZ_BAAAFW010000093.1"/>
</dbReference>
<evidence type="ECO:0000256" key="2">
    <source>
        <dbReference type="SAM" id="Phobius"/>
    </source>
</evidence>
<name>A0ABW1VRK3_9GAMM</name>
<dbReference type="EMBL" id="JBHSUC010000012">
    <property type="protein sequence ID" value="MFC6362505.1"/>
    <property type="molecule type" value="Genomic_DNA"/>
</dbReference>
<reference evidence="4" key="1">
    <citation type="journal article" date="2019" name="Int. J. Syst. Evol. Microbiol.">
        <title>The Global Catalogue of Microorganisms (GCM) 10K type strain sequencing project: providing services to taxonomists for standard genome sequencing and annotation.</title>
        <authorList>
            <consortium name="The Broad Institute Genomics Platform"/>
            <consortium name="The Broad Institute Genome Sequencing Center for Infectious Disease"/>
            <person name="Wu L."/>
            <person name="Ma J."/>
        </authorList>
    </citation>
    <scope>NUCLEOTIDE SEQUENCE [LARGE SCALE GENOMIC DNA]</scope>
    <source>
        <strain evidence="4">CGMCC 4.1530</strain>
    </source>
</reference>
<dbReference type="Proteomes" id="UP001596215">
    <property type="component" value="Unassembled WGS sequence"/>
</dbReference>
<feature type="transmembrane region" description="Helical" evidence="2">
    <location>
        <begin position="176"/>
        <end position="196"/>
    </location>
</feature>
<gene>
    <name evidence="3" type="ORF">ACFP73_10415</name>
</gene>
<feature type="compositionally biased region" description="Polar residues" evidence="1">
    <location>
        <begin position="202"/>
        <end position="214"/>
    </location>
</feature>
<proteinExistence type="predicted"/>
<accession>A0ABW1VRK3</accession>
<evidence type="ECO:0000313" key="3">
    <source>
        <dbReference type="EMBL" id="MFC6362505.1"/>
    </source>
</evidence>
<sequence length="223" mass="25261">MIEYGGVVIAACVSSIVVSIGWNLNKADKTSEYRQAWINDLREDISSLLSTSNKIQVISILEKNSSREAIVLSGIKDAEDKKHAAEANESSKKRTRELQDERLVLEYEFDRLLNLTLMRLNPKRTGRKPDEEELYIEIEAALTSSTVDRFNLDDESIRDKTKIVLKNEWNRVKRKSWFSTGFIIVLLSLTAFFAYISPSSNDAKSSQAPSQQFGNKAKQASVH</sequence>
<keyword evidence="2" id="KW-0472">Membrane</keyword>
<comment type="caution">
    <text evidence="3">The sequence shown here is derived from an EMBL/GenBank/DDBJ whole genome shotgun (WGS) entry which is preliminary data.</text>
</comment>
<keyword evidence="2" id="KW-0812">Transmembrane</keyword>
<protein>
    <submittedName>
        <fullName evidence="3">Uncharacterized protein</fullName>
    </submittedName>
</protein>
<evidence type="ECO:0000256" key="1">
    <source>
        <dbReference type="SAM" id="MobiDB-lite"/>
    </source>
</evidence>
<evidence type="ECO:0000313" key="4">
    <source>
        <dbReference type="Proteomes" id="UP001596215"/>
    </source>
</evidence>
<feature type="region of interest" description="Disordered" evidence="1">
    <location>
        <begin position="202"/>
        <end position="223"/>
    </location>
</feature>
<feature type="transmembrane region" description="Helical" evidence="2">
    <location>
        <begin position="6"/>
        <end position="24"/>
    </location>
</feature>